<comment type="caution">
    <text evidence="13">The sequence shown here is derived from an EMBL/GenBank/DDBJ whole genome shotgun (WGS) entry which is preliminary data.</text>
</comment>
<comment type="pathway">
    <text evidence="3">Cofactor biosynthesis; tetrahydrofolate biosynthesis; 7,8-dihydrofolate from 2-amino-4-hydroxy-6-hydroxymethyl-7,8-dihydropteridine diphosphate and 4-aminobenzoate: step 1/2.</text>
</comment>
<comment type="cofactor">
    <cofactor evidence="2">
        <name>Mg(2+)</name>
        <dbReference type="ChEBI" id="CHEBI:18420"/>
    </cofactor>
</comment>
<evidence type="ECO:0000256" key="7">
    <source>
        <dbReference type="ARBA" id="ARBA00022679"/>
    </source>
</evidence>
<dbReference type="InterPro" id="IPR011005">
    <property type="entry name" value="Dihydropteroate_synth-like_sf"/>
</dbReference>
<dbReference type="InterPro" id="IPR045031">
    <property type="entry name" value="DHP_synth-like"/>
</dbReference>
<dbReference type="GO" id="GO:0005829">
    <property type="term" value="C:cytosol"/>
    <property type="evidence" value="ECO:0007669"/>
    <property type="project" value="TreeGrafter"/>
</dbReference>
<organism evidence="13">
    <name type="scientific">Thermocrinis ruber</name>
    <dbReference type="NCBI Taxonomy" id="75906"/>
    <lineage>
        <taxon>Bacteria</taxon>
        <taxon>Pseudomonadati</taxon>
        <taxon>Aquificota</taxon>
        <taxon>Aquificia</taxon>
        <taxon>Aquificales</taxon>
        <taxon>Aquificaceae</taxon>
        <taxon>Thermocrinis</taxon>
    </lineage>
</organism>
<evidence type="ECO:0000256" key="4">
    <source>
        <dbReference type="ARBA" id="ARBA00009503"/>
    </source>
</evidence>
<dbReference type="Pfam" id="PF00809">
    <property type="entry name" value="Pterin_bind"/>
    <property type="match status" value="1"/>
</dbReference>
<dbReference type="PROSITE" id="PS00793">
    <property type="entry name" value="DHPS_2"/>
    <property type="match status" value="1"/>
</dbReference>
<evidence type="ECO:0000256" key="11">
    <source>
        <dbReference type="ARBA" id="ARBA00030193"/>
    </source>
</evidence>
<dbReference type="CDD" id="cd00739">
    <property type="entry name" value="DHPS"/>
    <property type="match status" value="1"/>
</dbReference>
<dbReference type="PANTHER" id="PTHR20941">
    <property type="entry name" value="FOLATE SYNTHESIS PROTEINS"/>
    <property type="match status" value="1"/>
</dbReference>
<reference evidence="13" key="1">
    <citation type="journal article" date="2020" name="mSystems">
        <title>Genome- and Community-Level Interaction Insights into Carbon Utilization and Element Cycling Functions of Hydrothermarchaeota in Hydrothermal Sediment.</title>
        <authorList>
            <person name="Zhou Z."/>
            <person name="Liu Y."/>
            <person name="Xu W."/>
            <person name="Pan J."/>
            <person name="Luo Z.H."/>
            <person name="Li M."/>
        </authorList>
    </citation>
    <scope>NUCLEOTIDE SEQUENCE [LARGE SCALE GENOMIC DNA]</scope>
    <source>
        <strain evidence="13">SpSt-114</strain>
    </source>
</reference>
<dbReference type="EC" id="2.5.1.15" evidence="5"/>
<dbReference type="GO" id="GO:0004156">
    <property type="term" value="F:dihydropteroate synthase activity"/>
    <property type="evidence" value="ECO:0007669"/>
    <property type="project" value="UniProtKB-EC"/>
</dbReference>
<keyword evidence="9" id="KW-0460">Magnesium</keyword>
<evidence type="ECO:0000256" key="3">
    <source>
        <dbReference type="ARBA" id="ARBA00004763"/>
    </source>
</evidence>
<dbReference type="InterPro" id="IPR000489">
    <property type="entry name" value="Pterin-binding_dom"/>
</dbReference>
<dbReference type="GO" id="GO:0046656">
    <property type="term" value="P:folic acid biosynthetic process"/>
    <property type="evidence" value="ECO:0007669"/>
    <property type="project" value="UniProtKB-KW"/>
</dbReference>
<dbReference type="NCBIfam" id="TIGR01496">
    <property type="entry name" value="DHPS"/>
    <property type="match status" value="1"/>
</dbReference>
<sequence length="395" mass="44972">MLVLKEFGDKDNFYRFLKDKVGVFFKEAEQRSHEGIHRVLYFENRQINPQVFFECARQGCLHAYQNENRFALSGTEAQIKEFCRCLSQFHKDLALEILQALMNYRKKSFKLQFNYKILPLGIKTAIMGILNVTPDSFSDGGLYLETSSAVKRAVQMAEEGVEIIDIGGESTRPGSQRVSAEEELKRVLPVLKEVRKELPKVWISVDTYKAEVAKVCLEEGADIINDISGGTFDPKMFEVVSQYQCPYVLNHIKGRPEDWKSMTIVYEDVVHESIGWLWERFGKLKAVGYKGQVIIDPGIGFGKLPEQNVEILKRLNEYKVFGAPILVGVSRKSFIGLVLEGLLRKKTEPKERLYGSLGALAYAVVKGAHIVRVHDVKETREFLALLDTVRTYGDF</sequence>
<comment type="catalytic activity">
    <reaction evidence="1">
        <text>(7,8-dihydropterin-6-yl)methyl diphosphate + 4-aminobenzoate = 7,8-dihydropteroate + diphosphate</text>
        <dbReference type="Rhea" id="RHEA:19949"/>
        <dbReference type="ChEBI" id="CHEBI:17836"/>
        <dbReference type="ChEBI" id="CHEBI:17839"/>
        <dbReference type="ChEBI" id="CHEBI:33019"/>
        <dbReference type="ChEBI" id="CHEBI:72950"/>
        <dbReference type="EC" id="2.5.1.15"/>
    </reaction>
</comment>
<gene>
    <name evidence="13" type="primary">folP</name>
    <name evidence="13" type="ORF">ENN04_03735</name>
</gene>
<keyword evidence="10" id="KW-0289">Folate biosynthesis</keyword>
<keyword evidence="8" id="KW-0479">Metal-binding</keyword>
<dbReference type="GO" id="GO:0046654">
    <property type="term" value="P:tetrahydrofolate biosynthetic process"/>
    <property type="evidence" value="ECO:0007669"/>
    <property type="project" value="TreeGrafter"/>
</dbReference>
<evidence type="ECO:0000256" key="1">
    <source>
        <dbReference type="ARBA" id="ARBA00000012"/>
    </source>
</evidence>
<proteinExistence type="inferred from homology"/>
<evidence type="ECO:0000256" key="10">
    <source>
        <dbReference type="ARBA" id="ARBA00022909"/>
    </source>
</evidence>
<evidence type="ECO:0000256" key="8">
    <source>
        <dbReference type="ARBA" id="ARBA00022723"/>
    </source>
</evidence>
<evidence type="ECO:0000256" key="9">
    <source>
        <dbReference type="ARBA" id="ARBA00022842"/>
    </source>
</evidence>
<evidence type="ECO:0000313" key="13">
    <source>
        <dbReference type="EMBL" id="HHO73730.1"/>
    </source>
</evidence>
<dbReference type="PANTHER" id="PTHR20941:SF1">
    <property type="entry name" value="FOLIC ACID SYNTHESIS PROTEIN FOL1"/>
    <property type="match status" value="1"/>
</dbReference>
<protein>
    <recommendedName>
        <fullName evidence="6">Dihydropteroate synthase</fullName>
        <ecNumber evidence="5">2.5.1.15</ecNumber>
    </recommendedName>
    <alternativeName>
        <fullName evidence="11">Dihydropteroate pyrophosphorylase</fullName>
    </alternativeName>
</protein>
<evidence type="ECO:0000256" key="2">
    <source>
        <dbReference type="ARBA" id="ARBA00001946"/>
    </source>
</evidence>
<dbReference type="SUPFAM" id="SSF51717">
    <property type="entry name" value="Dihydropteroate synthetase-like"/>
    <property type="match status" value="1"/>
</dbReference>
<evidence type="ECO:0000259" key="12">
    <source>
        <dbReference type="PROSITE" id="PS50972"/>
    </source>
</evidence>
<dbReference type="FunFam" id="3.20.20.20:FF:000006">
    <property type="entry name" value="Dihydropteroate synthase"/>
    <property type="match status" value="1"/>
</dbReference>
<evidence type="ECO:0000256" key="6">
    <source>
        <dbReference type="ARBA" id="ARBA00016919"/>
    </source>
</evidence>
<dbReference type="Gene3D" id="3.20.20.20">
    <property type="entry name" value="Dihydropteroate synthase-like"/>
    <property type="match status" value="1"/>
</dbReference>
<dbReference type="InterPro" id="IPR006390">
    <property type="entry name" value="DHP_synth_dom"/>
</dbReference>
<dbReference type="GO" id="GO:0046872">
    <property type="term" value="F:metal ion binding"/>
    <property type="evidence" value="ECO:0007669"/>
    <property type="project" value="UniProtKB-KW"/>
</dbReference>
<evidence type="ECO:0000256" key="5">
    <source>
        <dbReference type="ARBA" id="ARBA00012458"/>
    </source>
</evidence>
<keyword evidence="7 13" id="KW-0808">Transferase</keyword>
<comment type="similarity">
    <text evidence="4">Belongs to the DHPS family.</text>
</comment>
<dbReference type="AlphaFoldDB" id="A0A7C5WYR1"/>
<name>A0A7C5WYR1_9AQUI</name>
<accession>A0A7C5WYR1</accession>
<feature type="domain" description="Pterin-binding" evidence="12">
    <location>
        <begin position="124"/>
        <end position="384"/>
    </location>
</feature>
<dbReference type="PROSITE" id="PS00792">
    <property type="entry name" value="DHPS_1"/>
    <property type="match status" value="1"/>
</dbReference>
<dbReference type="EMBL" id="DSAC01000044">
    <property type="protein sequence ID" value="HHO73730.1"/>
    <property type="molecule type" value="Genomic_DNA"/>
</dbReference>
<dbReference type="PROSITE" id="PS50972">
    <property type="entry name" value="PTERIN_BINDING"/>
    <property type="match status" value="1"/>
</dbReference>